<accession>A0A1F7TM34</accession>
<comment type="caution">
    <text evidence="1">The sequence shown here is derived from an EMBL/GenBank/DDBJ whole genome shotgun (WGS) entry which is preliminary data.</text>
</comment>
<dbReference type="Proteomes" id="UP000177885">
    <property type="component" value="Unassembled WGS sequence"/>
</dbReference>
<proteinExistence type="predicted"/>
<gene>
    <name evidence="1" type="ORF">A2856_00955</name>
</gene>
<name>A0A1F7TM34_9BACT</name>
<evidence type="ECO:0008006" key="3">
    <source>
        <dbReference type="Google" id="ProtNLM"/>
    </source>
</evidence>
<reference evidence="1 2" key="1">
    <citation type="journal article" date="2016" name="Nat. Commun.">
        <title>Thousands of microbial genomes shed light on interconnected biogeochemical processes in an aquifer system.</title>
        <authorList>
            <person name="Anantharaman K."/>
            <person name="Brown C.T."/>
            <person name="Hug L.A."/>
            <person name="Sharon I."/>
            <person name="Castelle C.J."/>
            <person name="Probst A.J."/>
            <person name="Thomas B.C."/>
            <person name="Singh A."/>
            <person name="Wilkins M.J."/>
            <person name="Karaoz U."/>
            <person name="Brodie E.L."/>
            <person name="Williams K.H."/>
            <person name="Hubbard S.S."/>
            <person name="Banfield J.F."/>
        </authorList>
    </citation>
    <scope>NUCLEOTIDE SEQUENCE [LARGE SCALE GENOMIC DNA]</scope>
</reference>
<dbReference type="AlphaFoldDB" id="A0A1F7TM34"/>
<protein>
    <recommendedName>
        <fullName evidence="3">t-SNARE coiled-coil homology domain-containing protein</fullName>
    </recommendedName>
</protein>
<sequence length="103" mass="11854">MSQATLDLILRKITDMDRRFDSMDGRLDSLDGRFDLLAITVAGMNERLETSATKKDLREMEDRILISIDGFGKRVDAFDIELDALRGGQQRHEERLNRLEKLA</sequence>
<evidence type="ECO:0000313" key="1">
    <source>
        <dbReference type="EMBL" id="OGL67040.1"/>
    </source>
</evidence>
<evidence type="ECO:0000313" key="2">
    <source>
        <dbReference type="Proteomes" id="UP000177885"/>
    </source>
</evidence>
<dbReference type="Gene3D" id="1.20.1270.70">
    <property type="entry name" value="Designed single chain three-helix bundle"/>
    <property type="match status" value="1"/>
</dbReference>
<organism evidence="1 2">
    <name type="scientific">Candidatus Uhrbacteria bacterium RIFCSPHIGHO2_01_FULL_63_20</name>
    <dbReference type="NCBI Taxonomy" id="1802385"/>
    <lineage>
        <taxon>Bacteria</taxon>
        <taxon>Candidatus Uhriibacteriota</taxon>
    </lineage>
</organism>
<dbReference type="EMBL" id="MGDT01000004">
    <property type="protein sequence ID" value="OGL67040.1"/>
    <property type="molecule type" value="Genomic_DNA"/>
</dbReference>